<evidence type="ECO:0000256" key="2">
    <source>
        <dbReference type="ARBA" id="ARBA00022630"/>
    </source>
</evidence>
<comment type="similarity">
    <text evidence="1">Belongs to the FAD-binding monooxygenase family.</text>
</comment>
<protein>
    <submittedName>
        <fullName evidence="5">FAD-binding monooxygenase moxY</fullName>
    </submittedName>
</protein>
<name>A0A9Q8LGL0_PASFU</name>
<evidence type="ECO:0000313" key="5">
    <source>
        <dbReference type="EMBL" id="UJO17028.1"/>
    </source>
</evidence>
<evidence type="ECO:0000256" key="4">
    <source>
        <dbReference type="ARBA" id="ARBA00023002"/>
    </source>
</evidence>
<keyword evidence="6" id="KW-1185">Reference proteome</keyword>
<dbReference type="GeneID" id="71984355"/>
<keyword evidence="4" id="KW-0560">Oxidoreductase</keyword>
<keyword evidence="2" id="KW-0285">Flavoprotein</keyword>
<keyword evidence="5" id="KW-0503">Monooxygenase</keyword>
<dbReference type="GO" id="GO:0050660">
    <property type="term" value="F:flavin adenine dinucleotide binding"/>
    <property type="evidence" value="ECO:0007669"/>
    <property type="project" value="InterPro"/>
</dbReference>
<dbReference type="KEGG" id="ffu:CLAFUR5_04477"/>
<proteinExistence type="inferred from homology"/>
<dbReference type="OMA" id="ANIWSEM"/>
<dbReference type="GO" id="GO:0050661">
    <property type="term" value="F:NADP binding"/>
    <property type="evidence" value="ECO:0007669"/>
    <property type="project" value="InterPro"/>
</dbReference>
<evidence type="ECO:0000256" key="3">
    <source>
        <dbReference type="ARBA" id="ARBA00022827"/>
    </source>
</evidence>
<dbReference type="Gene3D" id="3.50.50.60">
    <property type="entry name" value="FAD/NAD(P)-binding domain"/>
    <property type="match status" value="2"/>
</dbReference>
<dbReference type="InterPro" id="IPR051209">
    <property type="entry name" value="FAD-bind_Monooxygenase_sf"/>
</dbReference>
<dbReference type="RefSeq" id="XP_047761394.1">
    <property type="nucleotide sequence ID" value="XM_047903625.1"/>
</dbReference>
<dbReference type="InterPro" id="IPR036188">
    <property type="entry name" value="FAD/NAD-bd_sf"/>
</dbReference>
<evidence type="ECO:0000256" key="1">
    <source>
        <dbReference type="ARBA" id="ARBA00010139"/>
    </source>
</evidence>
<sequence length="600" mass="68491">MKEIRYHASEALENRRAANYIPTFVYDGLPDPSGRPDVEIRNDFFGTRRKLRIGVLGAGIMGLQFLHSAEKLKDVEIVVYEMNEDVGGVWLTSKYPGCRCDIASMVYQFSWRANIWSEMYAPAAENLAYIKTVAKENDFYRFIKLRHKILSAKWTDDDSLWTLKLKDLESNTEFDDKVDVFLEFNGPVSNPRLTPLPGIEHFKGEVVHPAHWKDETTVKDKRVALIGYGCSGVQIGPNIVNNVSKLYSWFRNKTYVLPPPNQAFSAEGGNNFKYSEAQKELLKDPDVYLAYRKAIEDGFNRRYSYLINGGKVGNEVQEMVVKYMREKLKSKPELFEAIIPHDFGIGCRRQTFAYGYLEALTHPKTTVFLAPPQRFTDTGLMDADGKEHPDRPLNGEIVAEKWKDLLSPPCYMACMPKGMPNYFNPASAFGPLPQGNFYQSSEAYAEYIVKMIDKVQLDRILSFQPKDIAVDHFVRHANAWMKRTALTGPCVAWYKGNDGTSKPPSLWPGERNQFIKILQMPRFEDFDLRYENADDMFGYFGNGWYLETHGTEDGDKSWYMGKPKRHVGQDIIEKLRGTDPSVGRAGVEILVKTGEDGQHS</sequence>
<accession>A0A9Q8LGL0</accession>
<dbReference type="SUPFAM" id="SSF51905">
    <property type="entry name" value="FAD/NAD(P)-binding domain"/>
    <property type="match status" value="1"/>
</dbReference>
<evidence type="ECO:0000313" key="6">
    <source>
        <dbReference type="Proteomes" id="UP000756132"/>
    </source>
</evidence>
<reference evidence="5" key="1">
    <citation type="submission" date="2021-12" db="EMBL/GenBank/DDBJ databases">
        <authorList>
            <person name="Zaccaron A."/>
            <person name="Stergiopoulos I."/>
        </authorList>
    </citation>
    <scope>NUCLEOTIDE SEQUENCE</scope>
    <source>
        <strain evidence="5">Race5_Kim</strain>
    </source>
</reference>
<dbReference type="InterPro" id="IPR020946">
    <property type="entry name" value="Flavin_mOase-like"/>
</dbReference>
<reference evidence="5" key="2">
    <citation type="journal article" date="2022" name="Microb. Genom.">
        <title>A chromosome-scale genome assembly of the tomato pathogen Cladosporium fulvum reveals a compartmentalized genome architecture and the presence of a dispensable chromosome.</title>
        <authorList>
            <person name="Zaccaron A.Z."/>
            <person name="Chen L.H."/>
            <person name="Samaras A."/>
            <person name="Stergiopoulos I."/>
        </authorList>
    </citation>
    <scope>NUCLEOTIDE SEQUENCE</scope>
    <source>
        <strain evidence="5">Race5_Kim</strain>
    </source>
</reference>
<dbReference type="GO" id="GO:0004499">
    <property type="term" value="F:N,N-dimethylaniline monooxygenase activity"/>
    <property type="evidence" value="ECO:0007669"/>
    <property type="project" value="InterPro"/>
</dbReference>
<keyword evidence="3" id="KW-0274">FAD</keyword>
<dbReference type="OrthoDB" id="74360at2759"/>
<dbReference type="PANTHER" id="PTHR42877:SF7">
    <property type="entry name" value="FLAVIN-BINDING MONOOXYGENASE-RELATED"/>
    <property type="match status" value="1"/>
</dbReference>
<dbReference type="AlphaFoldDB" id="A0A9Q8LGL0"/>
<dbReference type="Pfam" id="PF00743">
    <property type="entry name" value="FMO-like"/>
    <property type="match status" value="1"/>
</dbReference>
<dbReference type="EMBL" id="CP090166">
    <property type="protein sequence ID" value="UJO17028.1"/>
    <property type="molecule type" value="Genomic_DNA"/>
</dbReference>
<gene>
    <name evidence="5" type="ORF">CLAFUR5_04477</name>
</gene>
<dbReference type="Proteomes" id="UP000756132">
    <property type="component" value="Chromosome 4"/>
</dbReference>
<organism evidence="5 6">
    <name type="scientific">Passalora fulva</name>
    <name type="common">Tomato leaf mold</name>
    <name type="synonym">Cladosporium fulvum</name>
    <dbReference type="NCBI Taxonomy" id="5499"/>
    <lineage>
        <taxon>Eukaryota</taxon>
        <taxon>Fungi</taxon>
        <taxon>Dikarya</taxon>
        <taxon>Ascomycota</taxon>
        <taxon>Pezizomycotina</taxon>
        <taxon>Dothideomycetes</taxon>
        <taxon>Dothideomycetidae</taxon>
        <taxon>Mycosphaerellales</taxon>
        <taxon>Mycosphaerellaceae</taxon>
        <taxon>Fulvia</taxon>
    </lineage>
</organism>
<dbReference type="PANTHER" id="PTHR42877">
    <property type="entry name" value="L-ORNITHINE N(5)-MONOOXYGENASE-RELATED"/>
    <property type="match status" value="1"/>
</dbReference>